<dbReference type="InterPro" id="IPR050266">
    <property type="entry name" value="AB_hydrolase_sf"/>
</dbReference>
<dbReference type="Pfam" id="PF12697">
    <property type="entry name" value="Abhydrolase_6"/>
    <property type="match status" value="1"/>
</dbReference>
<feature type="domain" description="AB hydrolase-1" evidence="1">
    <location>
        <begin position="30"/>
        <end position="275"/>
    </location>
</feature>
<organism evidence="2 3">
    <name type="scientific">Mycobacterium lehmannii</name>
    <dbReference type="NCBI Taxonomy" id="2048550"/>
    <lineage>
        <taxon>Bacteria</taxon>
        <taxon>Bacillati</taxon>
        <taxon>Actinomycetota</taxon>
        <taxon>Actinomycetes</taxon>
        <taxon>Mycobacteriales</taxon>
        <taxon>Mycobacteriaceae</taxon>
        <taxon>Mycobacterium</taxon>
    </lineage>
</organism>
<accession>A0A101A8H8</accession>
<evidence type="ECO:0000313" key="2">
    <source>
        <dbReference type="EMBL" id="KUI17044.1"/>
    </source>
</evidence>
<protein>
    <submittedName>
        <fullName evidence="2">Alpha/beta hydrolase</fullName>
    </submittedName>
</protein>
<dbReference type="EMBL" id="LQIR01000014">
    <property type="protein sequence ID" value="KUI17044.1"/>
    <property type="molecule type" value="Genomic_DNA"/>
</dbReference>
<dbReference type="Proteomes" id="UP000053707">
    <property type="component" value="Unassembled WGS sequence"/>
</dbReference>
<gene>
    <name evidence="2" type="ORF">AU192_21285</name>
</gene>
<keyword evidence="2" id="KW-0378">Hydrolase</keyword>
<evidence type="ECO:0000313" key="3">
    <source>
        <dbReference type="Proteomes" id="UP000053707"/>
    </source>
</evidence>
<dbReference type="Gene3D" id="3.40.50.1820">
    <property type="entry name" value="alpha/beta hydrolase"/>
    <property type="match status" value="1"/>
</dbReference>
<name>A0A101A8H8_9MYCO</name>
<keyword evidence="3" id="KW-1185">Reference proteome</keyword>
<dbReference type="InterPro" id="IPR000073">
    <property type="entry name" value="AB_hydrolase_1"/>
</dbReference>
<sequence>MRNVLQTQHRVNLSAGVIEYSDTGGDGPVVVLLHGVNMDSSLWDNVVARLAPEHRCISPTLPLGSHRRPMRRGELVTHEGVAALVGEFIERLDLHDVTLVLNDWGGAQFLVAEGAERIAALVLVACEAFDNFPPGLPGKAVASSAKIPGALWLTMQLQRFDWFRRAPGGWGWMAKHPIPKDVMDQWFGPALTDSAVRRDLRTFAGSTPSRARLAELTEQLRTFDRPVLVVWAPEDKVMPAEHGPRLASLFPHGRLVEIGDSYTLIPLDQPARLADELREFVAADVLRSGGTGG</sequence>
<dbReference type="AlphaFoldDB" id="A0A101A8H8"/>
<dbReference type="RefSeq" id="WP_064395835.1">
    <property type="nucleotide sequence ID" value="NZ_LQIR01000014.1"/>
</dbReference>
<dbReference type="InterPro" id="IPR029058">
    <property type="entry name" value="AB_hydrolase_fold"/>
</dbReference>
<proteinExistence type="predicted"/>
<evidence type="ECO:0000259" key="1">
    <source>
        <dbReference type="Pfam" id="PF12697"/>
    </source>
</evidence>
<reference evidence="2 3" key="1">
    <citation type="submission" date="2016-01" db="EMBL/GenBank/DDBJ databases">
        <authorList>
            <consortium name="TB Trials Study Group"/>
            <person name="Sutton G."/>
            <person name="Brinkac L."/>
            <person name="Sanka R."/>
            <person name="Adams M."/>
            <person name="Lau E.L."/>
            <person name="Macaden R."/>
            <person name="Grewal H.M.S."/>
        </authorList>
    </citation>
    <scope>NUCLEOTIDE SEQUENCE [LARGE SCALE GENOMIC DNA]</scope>
    <source>
        <strain evidence="2 3">IS-1744</strain>
    </source>
</reference>
<comment type="caution">
    <text evidence="2">The sequence shown here is derived from an EMBL/GenBank/DDBJ whole genome shotgun (WGS) entry which is preliminary data.</text>
</comment>
<dbReference type="SUPFAM" id="SSF53474">
    <property type="entry name" value="alpha/beta-Hydrolases"/>
    <property type="match status" value="1"/>
</dbReference>
<dbReference type="PANTHER" id="PTHR43798">
    <property type="entry name" value="MONOACYLGLYCEROL LIPASE"/>
    <property type="match status" value="1"/>
</dbReference>
<dbReference type="GO" id="GO:0016787">
    <property type="term" value="F:hydrolase activity"/>
    <property type="evidence" value="ECO:0007669"/>
    <property type="project" value="UniProtKB-KW"/>
</dbReference>